<dbReference type="PANTHER" id="PTHR38600:SF2">
    <property type="entry name" value="SLL0088 PROTEIN"/>
    <property type="match status" value="1"/>
</dbReference>
<protein>
    <submittedName>
        <fullName evidence="2">Transcriptional regulator</fullName>
    </submittedName>
</protein>
<accession>A0ABQ5Q016</accession>
<keyword evidence="3" id="KW-1185">Reference proteome</keyword>
<dbReference type="InterPro" id="IPR011991">
    <property type="entry name" value="ArsR-like_HTH"/>
</dbReference>
<evidence type="ECO:0000313" key="3">
    <source>
        <dbReference type="Proteomes" id="UP001165044"/>
    </source>
</evidence>
<dbReference type="InterPro" id="IPR036388">
    <property type="entry name" value="WH-like_DNA-bd_sf"/>
</dbReference>
<reference evidence="2" key="1">
    <citation type="journal article" date="2023" name="Antonie Van Leeuwenhoek">
        <title>Mesoterricola silvestris gen. nov., sp. nov., Mesoterricola sediminis sp. nov., Geothrix oryzae sp. nov., Geothrix edaphica sp. nov., Geothrix rubra sp. nov., and Geothrix limicola sp. nov., six novel members of Acidobacteriota isolated from soils.</title>
        <authorList>
            <person name="Itoh H."/>
            <person name="Sugisawa Y."/>
            <person name="Mise K."/>
            <person name="Xu Z."/>
            <person name="Kuniyasu M."/>
            <person name="Ushijima N."/>
            <person name="Kawano K."/>
            <person name="Kobayashi E."/>
            <person name="Shiratori Y."/>
            <person name="Masuda Y."/>
            <person name="Senoo K."/>
        </authorList>
    </citation>
    <scope>NUCLEOTIDE SEQUENCE</scope>
    <source>
        <strain evidence="2">Red802</strain>
    </source>
</reference>
<dbReference type="InterPro" id="IPR036390">
    <property type="entry name" value="WH_DNA-bd_sf"/>
</dbReference>
<dbReference type="PRINTS" id="PR00778">
    <property type="entry name" value="HTHARSR"/>
</dbReference>
<dbReference type="NCBIfam" id="NF033788">
    <property type="entry name" value="HTH_metalloreg"/>
    <property type="match status" value="1"/>
</dbReference>
<gene>
    <name evidence="2" type="ORF">GETHED_24260</name>
</gene>
<dbReference type="Proteomes" id="UP001165044">
    <property type="component" value="Unassembled WGS sequence"/>
</dbReference>
<evidence type="ECO:0000313" key="2">
    <source>
        <dbReference type="EMBL" id="GLH68062.1"/>
    </source>
</evidence>
<dbReference type="RefSeq" id="WP_285609719.1">
    <property type="nucleotide sequence ID" value="NZ_BSDC01000003.1"/>
</dbReference>
<dbReference type="SMART" id="SM00418">
    <property type="entry name" value="HTH_ARSR"/>
    <property type="match status" value="1"/>
</dbReference>
<dbReference type="Gene3D" id="1.10.10.10">
    <property type="entry name" value="Winged helix-like DNA-binding domain superfamily/Winged helix DNA-binding domain"/>
    <property type="match status" value="1"/>
</dbReference>
<evidence type="ECO:0000259" key="1">
    <source>
        <dbReference type="PROSITE" id="PS50987"/>
    </source>
</evidence>
<dbReference type="CDD" id="cd00090">
    <property type="entry name" value="HTH_ARSR"/>
    <property type="match status" value="1"/>
</dbReference>
<dbReference type="PANTHER" id="PTHR38600">
    <property type="entry name" value="TRANSCRIPTIONAL REGULATORY PROTEIN"/>
    <property type="match status" value="1"/>
</dbReference>
<feature type="domain" description="HTH arsR-type" evidence="1">
    <location>
        <begin position="7"/>
        <end position="102"/>
    </location>
</feature>
<name>A0ABQ5Q016_9BACT</name>
<sequence length="114" mass="12497">MSRADAISPARLKDAAPLFAALGDATRLGLLVSLCSGGPVTVTHLSGQFAVSRQAITKHLEVLSEAGLVKSSRQGRERIWAFEPKRLEDAHQYLERLSRQWDVALGRLKAFVET</sequence>
<dbReference type="PROSITE" id="PS50987">
    <property type="entry name" value="HTH_ARSR_2"/>
    <property type="match status" value="1"/>
</dbReference>
<dbReference type="InterPro" id="IPR001845">
    <property type="entry name" value="HTH_ArsR_DNA-bd_dom"/>
</dbReference>
<proteinExistence type="predicted"/>
<organism evidence="2 3">
    <name type="scientific">Geothrix edaphica</name>
    <dbReference type="NCBI Taxonomy" id="2927976"/>
    <lineage>
        <taxon>Bacteria</taxon>
        <taxon>Pseudomonadati</taxon>
        <taxon>Acidobacteriota</taxon>
        <taxon>Holophagae</taxon>
        <taxon>Holophagales</taxon>
        <taxon>Holophagaceae</taxon>
        <taxon>Geothrix</taxon>
    </lineage>
</organism>
<dbReference type="SUPFAM" id="SSF46785">
    <property type="entry name" value="Winged helix' DNA-binding domain"/>
    <property type="match status" value="1"/>
</dbReference>
<dbReference type="Pfam" id="PF12840">
    <property type="entry name" value="HTH_20"/>
    <property type="match status" value="1"/>
</dbReference>
<comment type="caution">
    <text evidence="2">The sequence shown here is derived from an EMBL/GenBank/DDBJ whole genome shotgun (WGS) entry which is preliminary data.</text>
</comment>
<dbReference type="EMBL" id="BSDC01000003">
    <property type="protein sequence ID" value="GLH68062.1"/>
    <property type="molecule type" value="Genomic_DNA"/>
</dbReference>